<sequence>MGTRRVTVELPEPIFPELARIAELTNQSLEAIAAQSIISNLPPSADNAPAQIQSSLLEMQRLPIDELLKIAHAQVPLVQQQRHVSLLEKNQAVSTTPQERHELDNLRSAADQLMLQKAYAWAVLRWRGHRVPTLAELLY</sequence>
<evidence type="ECO:0000313" key="2">
    <source>
        <dbReference type="Proteomes" id="UP000661112"/>
    </source>
</evidence>
<dbReference type="EMBL" id="JACJSG010000007">
    <property type="protein sequence ID" value="MBD2500294.1"/>
    <property type="molecule type" value="Genomic_DNA"/>
</dbReference>
<gene>
    <name evidence="1" type="ORF">H6G83_06610</name>
</gene>
<accession>A0ABR8CZC7</accession>
<keyword evidence="2" id="KW-1185">Reference proteome</keyword>
<protein>
    <recommendedName>
        <fullName evidence="3">CopG-like ribbon-helix-helix domain-containing protein</fullName>
    </recommendedName>
</protein>
<proteinExistence type="predicted"/>
<reference evidence="1 2" key="1">
    <citation type="journal article" date="2020" name="ISME J.">
        <title>Comparative genomics reveals insights into cyanobacterial evolution and habitat adaptation.</title>
        <authorList>
            <person name="Chen M.Y."/>
            <person name="Teng W.K."/>
            <person name="Zhao L."/>
            <person name="Hu C.X."/>
            <person name="Zhou Y.K."/>
            <person name="Han B.P."/>
            <person name="Song L.R."/>
            <person name="Shu W.S."/>
        </authorList>
    </citation>
    <scope>NUCLEOTIDE SEQUENCE [LARGE SCALE GENOMIC DNA]</scope>
    <source>
        <strain evidence="1 2">FACHB-119</strain>
    </source>
</reference>
<evidence type="ECO:0008006" key="3">
    <source>
        <dbReference type="Google" id="ProtNLM"/>
    </source>
</evidence>
<name>A0ABR8CZC7_9NOST</name>
<dbReference type="RefSeq" id="WP_190468805.1">
    <property type="nucleotide sequence ID" value="NZ_JACJSG010000007.1"/>
</dbReference>
<organism evidence="1 2">
    <name type="scientific">Anabaena azotica FACHB-119</name>
    <dbReference type="NCBI Taxonomy" id="947527"/>
    <lineage>
        <taxon>Bacteria</taxon>
        <taxon>Bacillati</taxon>
        <taxon>Cyanobacteriota</taxon>
        <taxon>Cyanophyceae</taxon>
        <taxon>Nostocales</taxon>
        <taxon>Nostocaceae</taxon>
        <taxon>Anabaena</taxon>
        <taxon>Anabaena azotica</taxon>
    </lineage>
</organism>
<evidence type="ECO:0000313" key="1">
    <source>
        <dbReference type="EMBL" id="MBD2500294.1"/>
    </source>
</evidence>
<dbReference type="Proteomes" id="UP000661112">
    <property type="component" value="Unassembled WGS sequence"/>
</dbReference>
<comment type="caution">
    <text evidence="1">The sequence shown here is derived from an EMBL/GenBank/DDBJ whole genome shotgun (WGS) entry which is preliminary data.</text>
</comment>